<evidence type="ECO:0000256" key="1">
    <source>
        <dbReference type="SAM" id="MobiDB-lite"/>
    </source>
</evidence>
<organism evidence="2 3">
    <name type="scientific">Mesorhizobium ventifaucium</name>
    <dbReference type="NCBI Taxonomy" id="666020"/>
    <lineage>
        <taxon>Bacteria</taxon>
        <taxon>Pseudomonadati</taxon>
        <taxon>Pseudomonadota</taxon>
        <taxon>Alphaproteobacteria</taxon>
        <taxon>Hyphomicrobiales</taxon>
        <taxon>Phyllobacteriaceae</taxon>
        <taxon>Mesorhizobium</taxon>
    </lineage>
</organism>
<feature type="region of interest" description="Disordered" evidence="1">
    <location>
        <begin position="1"/>
        <end position="25"/>
    </location>
</feature>
<dbReference type="Proteomes" id="UP001152604">
    <property type="component" value="Unassembled WGS sequence"/>
</dbReference>
<comment type="caution">
    <text evidence="2">The sequence shown here is derived from an EMBL/GenBank/DDBJ whole genome shotgun (WGS) entry which is preliminary data.</text>
</comment>
<keyword evidence="3" id="KW-1185">Reference proteome</keyword>
<protein>
    <submittedName>
        <fullName evidence="2">Uncharacterized protein</fullName>
    </submittedName>
</protein>
<dbReference type="EMBL" id="CAKXZS010000056">
    <property type="protein sequence ID" value="CAH2407000.1"/>
    <property type="molecule type" value="Genomic_DNA"/>
</dbReference>
<accession>A0ABM9ECM8</accession>
<name>A0ABM9ECM8_9HYPH</name>
<reference evidence="2" key="1">
    <citation type="submission" date="2022-03" db="EMBL/GenBank/DDBJ databases">
        <authorList>
            <person name="Brunel B."/>
        </authorList>
    </citation>
    <scope>NUCLEOTIDE SEQUENCE</scope>
    <source>
        <strain evidence="2">STM4922sample</strain>
    </source>
</reference>
<evidence type="ECO:0000313" key="3">
    <source>
        <dbReference type="Proteomes" id="UP001152604"/>
    </source>
</evidence>
<evidence type="ECO:0000313" key="2">
    <source>
        <dbReference type="EMBL" id="CAH2407000.1"/>
    </source>
</evidence>
<feature type="compositionally biased region" description="Low complexity" evidence="1">
    <location>
        <begin position="13"/>
        <end position="24"/>
    </location>
</feature>
<sequence length="56" mass="6072">MPSDTIPSARIMAQSSQPPSALASRHFTPKTSTYTEDLNHGQAYGSVVAINPFRTH</sequence>
<gene>
    <name evidence="2" type="ORF">MES4922_60043</name>
</gene>
<proteinExistence type="predicted"/>